<dbReference type="GO" id="GO:0016887">
    <property type="term" value="F:ATP hydrolysis activity"/>
    <property type="evidence" value="ECO:0007669"/>
    <property type="project" value="InterPro"/>
</dbReference>
<comment type="caution">
    <text evidence="7">The sequence shown here is derived from an EMBL/GenBank/DDBJ whole genome shotgun (WGS) entry which is preliminary data.</text>
</comment>
<dbReference type="Gene3D" id="3.40.50.300">
    <property type="entry name" value="P-loop containing nucleotide triphosphate hydrolases"/>
    <property type="match status" value="2"/>
</dbReference>
<evidence type="ECO:0000313" key="7">
    <source>
        <dbReference type="EMBL" id="KAB0676095.1"/>
    </source>
</evidence>
<sequence>MIRLESIGKQNGKQIIFIEASAALQRGEKIGLVGPNGAGKTTLFRMITGEELPDEGQVSVDRCVRVGYFSQDVGDMAGRSAVAEVMDGVGPVSALAAEMAELEAAMADPTRADEMDEIIARYGEVQGRFDELDGYALDGRAREVLDGLGFSQAMMDGDVAKLSGGWKMRVALAKILLMRPDLMLLDEPSNHLDLESLIWLEGFLKGFDGAVLMTSHDREFMNRIVTKIIEIDGGALTSYSGTYEFYRQQRAIAEVQQQAQFERQQAMLAKEVAFIERFKARASHAAQVQSRVKKLDKIERVEPPKRQQTVRFEFQPAPRSGEDVATVKGVHKRYGDRTIYDALDFQVRRRERWCVMGVNGAGKSTLLKLIAGASEPDAGTVTRGPSVKMGYFAQHSMELLDGERTVLQSLEDSFPQAGQASLRALAGCFGFSGDEIDKKCRVLSGGEKARLVMARMLFDPPNFLVLDEPTNHLDIATKQMLVEALSRFEGAMLFVSHDRHFLAALSNRVLELTPEGPHLYGGGYAEYVERTGQEAPGLRN</sequence>
<dbReference type="Pfam" id="PF12848">
    <property type="entry name" value="ABC_tran_Xtn"/>
    <property type="match status" value="1"/>
</dbReference>
<dbReference type="SMART" id="SM00382">
    <property type="entry name" value="AAA"/>
    <property type="match status" value="2"/>
</dbReference>
<evidence type="ECO:0000256" key="4">
    <source>
        <dbReference type="ARBA" id="ARBA00061551"/>
    </source>
</evidence>
<dbReference type="EMBL" id="VZDO01000026">
    <property type="protein sequence ID" value="KAB0676095.1"/>
    <property type="molecule type" value="Genomic_DNA"/>
</dbReference>
<protein>
    <recommendedName>
        <fullName evidence="5">Probable ATP-binding protein YbiT</fullName>
    </recommendedName>
</protein>
<reference evidence="7 8" key="1">
    <citation type="submission" date="2019-09" db="EMBL/GenBank/DDBJ databases">
        <title>YIM 132180 draft genome.</title>
        <authorList>
            <person name="Zhang K."/>
        </authorList>
    </citation>
    <scope>NUCLEOTIDE SEQUENCE [LARGE SCALE GENOMIC DNA]</scope>
    <source>
        <strain evidence="7 8">YIM 132180</strain>
    </source>
</reference>
<comment type="similarity">
    <text evidence="4">Belongs to the ABC transporter superfamily. ABCF family. YbiT subfamily.</text>
</comment>
<dbReference type="PANTHER" id="PTHR19211">
    <property type="entry name" value="ATP-BINDING TRANSPORT PROTEIN-RELATED"/>
    <property type="match status" value="1"/>
</dbReference>
<keyword evidence="8" id="KW-1185">Reference proteome</keyword>
<keyword evidence="2" id="KW-0547">Nucleotide-binding</keyword>
<dbReference type="PROSITE" id="PS00211">
    <property type="entry name" value="ABC_TRANSPORTER_1"/>
    <property type="match status" value="2"/>
</dbReference>
<organism evidence="7 8">
    <name type="scientific">Plantimonas leprariae</name>
    <dbReference type="NCBI Taxonomy" id="2615207"/>
    <lineage>
        <taxon>Bacteria</taxon>
        <taxon>Pseudomonadati</taxon>
        <taxon>Pseudomonadota</taxon>
        <taxon>Alphaproteobacteria</taxon>
        <taxon>Hyphomicrobiales</taxon>
        <taxon>Aurantimonadaceae</taxon>
        <taxon>Plantimonas</taxon>
    </lineage>
</organism>
<evidence type="ECO:0000256" key="5">
    <source>
        <dbReference type="ARBA" id="ARBA00074044"/>
    </source>
</evidence>
<dbReference type="GO" id="GO:0005524">
    <property type="term" value="F:ATP binding"/>
    <property type="evidence" value="ECO:0007669"/>
    <property type="project" value="UniProtKB-KW"/>
</dbReference>
<dbReference type="InterPro" id="IPR032781">
    <property type="entry name" value="ABC_tran_Xtn"/>
</dbReference>
<evidence type="ECO:0000256" key="3">
    <source>
        <dbReference type="ARBA" id="ARBA00022840"/>
    </source>
</evidence>
<proteinExistence type="inferred from homology"/>
<gene>
    <name evidence="7" type="ORF">F6X38_22110</name>
</gene>
<dbReference type="InterPro" id="IPR050611">
    <property type="entry name" value="ABCF"/>
</dbReference>
<keyword evidence="3 7" id="KW-0067">ATP-binding</keyword>
<evidence type="ECO:0000256" key="1">
    <source>
        <dbReference type="ARBA" id="ARBA00022737"/>
    </source>
</evidence>
<dbReference type="Pfam" id="PF00005">
    <property type="entry name" value="ABC_tran"/>
    <property type="match status" value="2"/>
</dbReference>
<dbReference type="PANTHER" id="PTHR19211:SF14">
    <property type="entry name" value="ATP-BINDING CASSETTE SUB-FAMILY F MEMBER 1"/>
    <property type="match status" value="1"/>
</dbReference>
<accession>A0A7V7TUD2</accession>
<dbReference type="CDD" id="cd03221">
    <property type="entry name" value="ABCF_EF-3"/>
    <property type="match status" value="2"/>
</dbReference>
<dbReference type="InterPro" id="IPR027417">
    <property type="entry name" value="P-loop_NTPase"/>
</dbReference>
<feature type="domain" description="ABC transporter" evidence="6">
    <location>
        <begin position="325"/>
        <end position="540"/>
    </location>
</feature>
<dbReference type="InterPro" id="IPR017871">
    <property type="entry name" value="ABC_transporter-like_CS"/>
</dbReference>
<name>A0A7V7TUD2_9HYPH</name>
<evidence type="ECO:0000313" key="8">
    <source>
        <dbReference type="Proteomes" id="UP000432089"/>
    </source>
</evidence>
<evidence type="ECO:0000256" key="2">
    <source>
        <dbReference type="ARBA" id="ARBA00022741"/>
    </source>
</evidence>
<evidence type="ECO:0000259" key="6">
    <source>
        <dbReference type="PROSITE" id="PS50893"/>
    </source>
</evidence>
<dbReference type="RefSeq" id="WP_150973702.1">
    <property type="nucleotide sequence ID" value="NZ_VZDO01000026.1"/>
</dbReference>
<dbReference type="PROSITE" id="PS50893">
    <property type="entry name" value="ABC_TRANSPORTER_2"/>
    <property type="match status" value="2"/>
</dbReference>
<dbReference type="InterPro" id="IPR003593">
    <property type="entry name" value="AAA+_ATPase"/>
</dbReference>
<dbReference type="InterPro" id="IPR003439">
    <property type="entry name" value="ABC_transporter-like_ATP-bd"/>
</dbReference>
<dbReference type="FunFam" id="3.40.50.300:FF:000070">
    <property type="entry name" value="Putative ABC transporter ATP-binding component"/>
    <property type="match status" value="1"/>
</dbReference>
<feature type="domain" description="ABC transporter" evidence="6">
    <location>
        <begin position="2"/>
        <end position="258"/>
    </location>
</feature>
<dbReference type="SUPFAM" id="SSF52540">
    <property type="entry name" value="P-loop containing nucleoside triphosphate hydrolases"/>
    <property type="match status" value="2"/>
</dbReference>
<dbReference type="FunFam" id="3.40.50.300:FF:000011">
    <property type="entry name" value="Putative ABC transporter ATP-binding component"/>
    <property type="match status" value="1"/>
</dbReference>
<dbReference type="AlphaFoldDB" id="A0A7V7TUD2"/>
<keyword evidence="1" id="KW-0677">Repeat</keyword>
<dbReference type="Proteomes" id="UP000432089">
    <property type="component" value="Unassembled WGS sequence"/>
</dbReference>